<evidence type="ECO:0000313" key="2">
    <source>
        <dbReference type="EMBL" id="QKV19738.1"/>
    </source>
</evidence>
<feature type="transmembrane region" description="Helical" evidence="1">
    <location>
        <begin position="68"/>
        <end position="93"/>
    </location>
</feature>
<keyword evidence="3" id="KW-1185">Reference proteome</keyword>
<dbReference type="AlphaFoldDB" id="A0A6N1VG22"/>
<evidence type="ECO:0008006" key="4">
    <source>
        <dbReference type="Google" id="ProtNLM"/>
    </source>
</evidence>
<sequence>MRFVSRVLAVFAFAFAVMFTVIDATRSIGVSAPVLTPFGETFELIAPERLEGLREWLGRNAPGFVTDVVLASLLSLPTFAVFAAFAFLFWLLGRPPRPRGLRRLRP</sequence>
<keyword evidence="1" id="KW-0472">Membrane</keyword>
<dbReference type="EMBL" id="CP054836">
    <property type="protein sequence ID" value="QKV19738.1"/>
    <property type="molecule type" value="Genomic_DNA"/>
</dbReference>
<keyword evidence="1" id="KW-1133">Transmembrane helix</keyword>
<dbReference type="KEGG" id="orm:HTY61_15385"/>
<reference evidence="2 3" key="1">
    <citation type="submission" date="2020-06" db="EMBL/GenBank/DDBJ databases">
        <title>Oricola thermophila sp. nov. isolated from a tidal sediments.</title>
        <authorList>
            <person name="Kwon K.K."/>
            <person name="Yang S.-H."/>
            <person name="Park M.-J."/>
        </authorList>
    </citation>
    <scope>NUCLEOTIDE SEQUENCE [LARGE SCALE GENOMIC DNA]</scope>
    <source>
        <strain evidence="2 3">MEBiC13590</strain>
    </source>
</reference>
<keyword evidence="1" id="KW-0812">Transmembrane</keyword>
<accession>A0A6N1VG22</accession>
<dbReference type="RefSeq" id="WP_175277629.1">
    <property type="nucleotide sequence ID" value="NZ_CP054836.1"/>
</dbReference>
<evidence type="ECO:0000256" key="1">
    <source>
        <dbReference type="SAM" id="Phobius"/>
    </source>
</evidence>
<dbReference type="Proteomes" id="UP000509367">
    <property type="component" value="Chromosome"/>
</dbReference>
<gene>
    <name evidence="2" type="ORF">HTY61_15385</name>
</gene>
<proteinExistence type="predicted"/>
<protein>
    <recommendedName>
        <fullName evidence="4">PetM family of cytochrome b6f complex subunit 7</fullName>
    </recommendedName>
</protein>
<name>A0A6N1VG22_9HYPH</name>
<evidence type="ECO:0000313" key="3">
    <source>
        <dbReference type="Proteomes" id="UP000509367"/>
    </source>
</evidence>
<organism evidence="2 3">
    <name type="scientific">Oricola thermophila</name>
    <dbReference type="NCBI Taxonomy" id="2742145"/>
    <lineage>
        <taxon>Bacteria</taxon>
        <taxon>Pseudomonadati</taxon>
        <taxon>Pseudomonadota</taxon>
        <taxon>Alphaproteobacteria</taxon>
        <taxon>Hyphomicrobiales</taxon>
        <taxon>Ahrensiaceae</taxon>
        <taxon>Oricola</taxon>
    </lineage>
</organism>